<dbReference type="Proteomes" id="UP000011746">
    <property type="component" value="Unassembled WGS sequence"/>
</dbReference>
<feature type="domain" description="KAP NTPase" evidence="2">
    <location>
        <begin position="164"/>
        <end position="441"/>
    </location>
</feature>
<keyword evidence="1" id="KW-0812">Transmembrane</keyword>
<keyword evidence="1" id="KW-0472">Membrane</keyword>
<feature type="transmembrane region" description="Helical" evidence="1">
    <location>
        <begin position="7"/>
        <end position="25"/>
    </location>
</feature>
<protein>
    <submittedName>
        <fullName evidence="3">KAP family P-loop domain protein</fullName>
    </submittedName>
</protein>
<name>K2H4V0_9BACI</name>
<keyword evidence="1" id="KW-1133">Transmembrane helix</keyword>
<reference evidence="3 4" key="1">
    <citation type="journal article" date="2012" name="J. Bacteriol.">
        <title>Draft Genome Sequence of Salimicrobium sp. Strain MJ3, Isolated from Myulchi-Jeot, Korean Fermented Seafood.</title>
        <authorList>
            <person name="Lee S.H."/>
            <person name="Jung J.Y."/>
            <person name="Jeon C.O."/>
        </authorList>
    </citation>
    <scope>NUCLEOTIDE SEQUENCE [LARGE SCALE GENOMIC DNA]</scope>
    <source>
        <strain evidence="3 4">MJ3</strain>
    </source>
</reference>
<feature type="transmembrane region" description="Helical" evidence="1">
    <location>
        <begin position="83"/>
        <end position="99"/>
    </location>
</feature>
<dbReference type="PANTHER" id="PTHR22674">
    <property type="entry name" value="NTPASE, KAP FAMILY P-LOOP DOMAIN-CONTAINING 1"/>
    <property type="match status" value="1"/>
</dbReference>
<feature type="transmembrane region" description="Helical" evidence="1">
    <location>
        <begin position="111"/>
        <end position="129"/>
    </location>
</feature>
<dbReference type="EMBL" id="AMPQ01000020">
    <property type="protein sequence ID" value="EKE30900.1"/>
    <property type="molecule type" value="Genomic_DNA"/>
</dbReference>
<dbReference type="Pfam" id="PF07693">
    <property type="entry name" value="KAP_NTPase"/>
    <property type="match status" value="1"/>
</dbReference>
<evidence type="ECO:0000313" key="4">
    <source>
        <dbReference type="Proteomes" id="UP000011746"/>
    </source>
</evidence>
<keyword evidence="4" id="KW-1185">Reference proteome</keyword>
<gene>
    <name evidence="3" type="ORF">MJ3_11185</name>
</gene>
<proteinExistence type="predicted"/>
<sequence length="849" mass="99169">MRKYTDILTKVLFLSSILFIFIVFVEKKMAIFDLPNIFLKLNEYWYTYPLFIIIIIFSIVELVRGGFIKNLFKRPVLTYKFDYWVLALLVCFLGYWVSYEFGLVEGKFISLYYVASIAVLLIYILISFLKPCFMDKTQKANTESTKGIFFDQPIYYESEDKYNRNSLATRLTEMLSANSEKESLVVGLYGKWGSGKTSVFNLIKSKINSKKNNDLISISFNPWYFKDGEQLISQFFNSFINELNKSSEGNNKELIKNLKRYSEKLTPITIKTGLINFSFKDFKTRMEHENIFILREKIEKNLVEEDKRVVVFIDDLDRLDNEEIAQVLKLVKLIADFKFTTYILAFDEEVVSTAIADKYDQQSELGTSFLEKIIQVPINLPQPGYEDIRLVLLEGIEEILNNNKISLTHSETIRLKGNMDGSFGYFNFNLRTVKRYLNSISFAIPTIKGEINVVDLLCIEGVRIFFPQIHKFIFNHSKAFLNAGRSTFRKNTIHEEYKELLNELFSNYSDEEKKKIKAIIEDLFPRSKFLFTGNNKYGDDWEKKWFSEQRICSEDYFHKYFIYDVKHGVISDHEYHWLLEELQEKDTKKVCGAISNLVEKHGFSNLLKKLRYVDNELQSNSGEKLSLSLARLGEKVPEEPGVMQFFTSIAEAAKLICKLILLQSKDYRMCVTINIIKNSSSLKLSSEIFFRLVPNEEREQETLSEEEIEKVAQTLIPKIKDEMYKGNFFDEHPTSSSQLLLIWSKWGDESVFKVAIEKYFAQDRGIEEFLEAFSNRRVNLSTGAPSTKKFDDSSYADLRKIYPPEKIVNRLIGSYPTDLEKINETIVKKEFEENSVVESFLLFYLRDNE</sequence>
<feature type="transmembrane region" description="Helical" evidence="1">
    <location>
        <begin position="45"/>
        <end position="63"/>
    </location>
</feature>
<dbReference type="PANTHER" id="PTHR22674:SF6">
    <property type="entry name" value="NTPASE KAP FAMILY P-LOOP DOMAIN-CONTAINING PROTEIN 1"/>
    <property type="match status" value="1"/>
</dbReference>
<dbReference type="InterPro" id="IPR052754">
    <property type="entry name" value="NTPase_KAP_P-loop"/>
</dbReference>
<dbReference type="SUPFAM" id="SSF52540">
    <property type="entry name" value="P-loop containing nucleoside triphosphate hydrolases"/>
    <property type="match status" value="1"/>
</dbReference>
<dbReference type="InterPro" id="IPR011646">
    <property type="entry name" value="KAP_P-loop"/>
</dbReference>
<dbReference type="PATRIC" id="fig|1230341.3.peg.2289"/>
<evidence type="ECO:0000256" key="1">
    <source>
        <dbReference type="SAM" id="Phobius"/>
    </source>
</evidence>
<dbReference type="eggNOG" id="COG4928">
    <property type="taxonomic scope" value="Bacteria"/>
</dbReference>
<dbReference type="AlphaFoldDB" id="K2H4V0"/>
<evidence type="ECO:0000259" key="2">
    <source>
        <dbReference type="Pfam" id="PF07693"/>
    </source>
</evidence>
<organism evidence="3 4">
    <name type="scientific">Salimicrobium jeotgali</name>
    <dbReference type="NCBI Taxonomy" id="1230341"/>
    <lineage>
        <taxon>Bacteria</taxon>
        <taxon>Bacillati</taxon>
        <taxon>Bacillota</taxon>
        <taxon>Bacilli</taxon>
        <taxon>Bacillales</taxon>
        <taxon>Bacillaceae</taxon>
        <taxon>Salimicrobium</taxon>
    </lineage>
</organism>
<accession>K2H4V0</accession>
<dbReference type="Gene3D" id="3.40.50.300">
    <property type="entry name" value="P-loop containing nucleotide triphosphate hydrolases"/>
    <property type="match status" value="1"/>
</dbReference>
<dbReference type="RefSeq" id="WP_008591582.1">
    <property type="nucleotide sequence ID" value="NZ_AMPQ01000020.1"/>
</dbReference>
<dbReference type="InterPro" id="IPR027417">
    <property type="entry name" value="P-loop_NTPase"/>
</dbReference>
<evidence type="ECO:0000313" key="3">
    <source>
        <dbReference type="EMBL" id="EKE30900.1"/>
    </source>
</evidence>
<comment type="caution">
    <text evidence="3">The sequence shown here is derived from an EMBL/GenBank/DDBJ whole genome shotgun (WGS) entry which is preliminary data.</text>
</comment>